<protein>
    <submittedName>
        <fullName evidence="1">Uncharacterized protein</fullName>
    </submittedName>
</protein>
<gene>
    <name evidence="1" type="ORF">E2C01_016511</name>
</gene>
<dbReference type="EMBL" id="VSRR010001209">
    <property type="protein sequence ID" value="MPC23463.1"/>
    <property type="molecule type" value="Genomic_DNA"/>
</dbReference>
<name>A0A5B7DR39_PORTR</name>
<evidence type="ECO:0000313" key="1">
    <source>
        <dbReference type="EMBL" id="MPC23463.1"/>
    </source>
</evidence>
<dbReference type="Proteomes" id="UP000324222">
    <property type="component" value="Unassembled WGS sequence"/>
</dbReference>
<evidence type="ECO:0000313" key="2">
    <source>
        <dbReference type="Proteomes" id="UP000324222"/>
    </source>
</evidence>
<sequence>MKQDEQEQLQADINSIPALNPAIHTLVPQVHHLFLSPAHCPRSQSNANALQIGDPKLEGYCLYFRRRPKLEQRLGPLI</sequence>
<comment type="caution">
    <text evidence="1">The sequence shown here is derived from an EMBL/GenBank/DDBJ whole genome shotgun (WGS) entry which is preliminary data.</text>
</comment>
<keyword evidence="2" id="KW-1185">Reference proteome</keyword>
<dbReference type="AlphaFoldDB" id="A0A5B7DR39"/>
<proteinExistence type="predicted"/>
<accession>A0A5B7DR39</accession>
<organism evidence="1 2">
    <name type="scientific">Portunus trituberculatus</name>
    <name type="common">Swimming crab</name>
    <name type="synonym">Neptunus trituberculatus</name>
    <dbReference type="NCBI Taxonomy" id="210409"/>
    <lineage>
        <taxon>Eukaryota</taxon>
        <taxon>Metazoa</taxon>
        <taxon>Ecdysozoa</taxon>
        <taxon>Arthropoda</taxon>
        <taxon>Crustacea</taxon>
        <taxon>Multicrustacea</taxon>
        <taxon>Malacostraca</taxon>
        <taxon>Eumalacostraca</taxon>
        <taxon>Eucarida</taxon>
        <taxon>Decapoda</taxon>
        <taxon>Pleocyemata</taxon>
        <taxon>Brachyura</taxon>
        <taxon>Eubrachyura</taxon>
        <taxon>Portunoidea</taxon>
        <taxon>Portunidae</taxon>
        <taxon>Portuninae</taxon>
        <taxon>Portunus</taxon>
    </lineage>
</organism>
<reference evidence="1 2" key="1">
    <citation type="submission" date="2019-05" db="EMBL/GenBank/DDBJ databases">
        <title>Another draft genome of Portunus trituberculatus and its Hox gene families provides insights of decapod evolution.</title>
        <authorList>
            <person name="Jeong J.-H."/>
            <person name="Song I."/>
            <person name="Kim S."/>
            <person name="Choi T."/>
            <person name="Kim D."/>
            <person name="Ryu S."/>
            <person name="Kim W."/>
        </authorList>
    </citation>
    <scope>NUCLEOTIDE SEQUENCE [LARGE SCALE GENOMIC DNA]</scope>
    <source>
        <tissue evidence="1">Muscle</tissue>
    </source>
</reference>